<proteinExistence type="inferred from homology"/>
<dbReference type="InterPro" id="IPR001024">
    <property type="entry name" value="PLAT/LH2_dom"/>
</dbReference>
<accession>A0A3B4CA05</accession>
<evidence type="ECO:0000256" key="11">
    <source>
        <dbReference type="PIRSR" id="PIRSR601885-2"/>
    </source>
</evidence>
<dbReference type="PROSITE" id="PS51393">
    <property type="entry name" value="LIPOXYGENASE_3"/>
    <property type="match status" value="1"/>
</dbReference>
<sequence>MGKYKIQVFTGTALGAGTSNKIYMTLIGSISNSGPHKLKTLTAFWPGSRQTFTVESESNIGELLLVEVEPRPRSLLPHIDDDWFCTKIIVTTPEGVNVLFPCYCWMGRDEKLFLRHSIAMLKTKDTVPQLLAHRQENLKKRRQEFKWSVYAPGLPHTVLAKSPHELPAEVRFSFTREKEFQFTSGAAFMKLKLENPLNGTWNSFEAIKEILSEKPETYEYVENNWMTDEFFAYQFLNGLNPMIIKRCSKLPEKFPVTNEMVKSFLPDTSTLESEMKKGNIFICDYERLRDIEGNVISNQKQYLAAPLCLLFSTQGKLMPIAIQLNQQPGPGNPIFLPSDSENDWLLAKIFVRNAEFNEHELNFHLLRAHLMGEVFTVATMRNLPSCHPLYKLLIPHTRYNLQINILARSLLISEDGYFPKFTAIGNKSMTTFLKRAASSLTYSSLCIPDNIKERGLETIPNYFYRDDGLELWDIIYKFVSGFVSHYYKDQDVKDDNELHSWLTEIRENGFLERSEAGFPKSFGTVKELVKFITMVIFTVSAQHAAVNSGQFEFGGFMPNFPSTLRCPPPRQKGETTMDSVLEALPDISTTINTIAVVYLLSQESADRYPLGHYPEELFSEEMSLKLIAQFKSALQDLEKKIDNRNKKLALPYTYLNPPNVDNSVAI</sequence>
<evidence type="ECO:0000256" key="6">
    <source>
        <dbReference type="ARBA" id="ARBA00022964"/>
    </source>
</evidence>
<dbReference type="Proteomes" id="UP001501920">
    <property type="component" value="Chromosome 4"/>
</dbReference>
<evidence type="ECO:0000256" key="12">
    <source>
        <dbReference type="PIRSR" id="PIRSR601885-3"/>
    </source>
</evidence>
<feature type="binding site" evidence="10">
    <location>
        <position position="666"/>
    </location>
    <ligand>
        <name>Fe cation</name>
        <dbReference type="ChEBI" id="CHEBI:24875"/>
        <note>catalytic</note>
    </ligand>
</feature>
<evidence type="ECO:0000313" key="18">
    <source>
        <dbReference type="Proteomes" id="UP001501920"/>
    </source>
</evidence>
<dbReference type="PANTHER" id="PTHR11771">
    <property type="entry name" value="LIPOXYGENASE"/>
    <property type="match status" value="1"/>
</dbReference>
<dbReference type="SUPFAM" id="SSF48484">
    <property type="entry name" value="Lipoxigenase"/>
    <property type="match status" value="1"/>
</dbReference>
<dbReference type="InterPro" id="IPR000907">
    <property type="entry name" value="LipOase"/>
</dbReference>
<keyword evidence="4" id="KW-0963">Cytoplasm</keyword>
<evidence type="ECO:0000256" key="13">
    <source>
        <dbReference type="PROSITE-ProRule" id="PRU00152"/>
    </source>
</evidence>
<feature type="site" description="Essential for stabilizing binding to COTL1" evidence="12">
    <location>
        <position position="105"/>
    </location>
</feature>
<dbReference type="InterPro" id="IPR036226">
    <property type="entry name" value="LipOase_C_sf"/>
</dbReference>
<evidence type="ECO:0000256" key="10">
    <source>
        <dbReference type="PIRSR" id="PIRSR601885-1"/>
    </source>
</evidence>
<evidence type="ECO:0000313" key="17">
    <source>
        <dbReference type="Ensembl" id="ENSPNAP00000008772.2"/>
    </source>
</evidence>
<keyword evidence="18" id="KW-1185">Reference proteome</keyword>
<dbReference type="SMART" id="SM00308">
    <property type="entry name" value="LH2"/>
    <property type="match status" value="1"/>
</dbReference>
<dbReference type="InterPro" id="IPR020834">
    <property type="entry name" value="LipOase_CS"/>
</dbReference>
<dbReference type="Pfam" id="PF01477">
    <property type="entry name" value="PLAT"/>
    <property type="match status" value="1"/>
</dbReference>
<keyword evidence="11" id="KW-0106">Calcium</keyword>
<feature type="binding site" evidence="11">
    <location>
        <position position="82"/>
    </location>
    <ligand>
        <name>Ca(2+)</name>
        <dbReference type="ChEBI" id="CHEBI:29108"/>
        <label>1</label>
    </ligand>
</feature>
<reference evidence="17 18" key="1">
    <citation type="submission" date="2020-10" db="EMBL/GenBank/DDBJ databases">
        <title>Pygocentrus nattereri (red-bellied piranha) genome, fPygNat1, primary haplotype.</title>
        <authorList>
            <person name="Myers G."/>
            <person name="Meyer A."/>
            <person name="Karagic N."/>
            <person name="Pippel M."/>
            <person name="Winkler S."/>
            <person name="Tracey A."/>
            <person name="Wood J."/>
            <person name="Formenti G."/>
            <person name="Howe K."/>
            <person name="Fedrigo O."/>
            <person name="Jarvis E.D."/>
        </authorList>
    </citation>
    <scope>NUCLEOTIDE SEQUENCE [LARGE SCALE GENOMIC DNA]</scope>
</reference>
<comment type="caution">
    <text evidence="13">Lacks conserved residue(s) required for the propagation of feature annotation.</text>
</comment>
<evidence type="ECO:0000256" key="7">
    <source>
        <dbReference type="ARBA" id="ARBA00023002"/>
    </source>
</evidence>
<evidence type="ECO:0000256" key="1">
    <source>
        <dbReference type="ARBA" id="ARBA00004496"/>
    </source>
</evidence>
<feature type="binding site" evidence="10">
    <location>
        <position position="369"/>
    </location>
    <ligand>
        <name>Fe cation</name>
        <dbReference type="ChEBI" id="CHEBI:24875"/>
        <note>catalytic</note>
    </ligand>
</feature>
<feature type="domain" description="Lipoxygenase" evidence="16">
    <location>
        <begin position="120"/>
        <end position="666"/>
    </location>
</feature>
<feature type="binding site" evidence="10">
    <location>
        <position position="543"/>
    </location>
    <ligand>
        <name>Fe cation</name>
        <dbReference type="ChEBI" id="CHEBI:24875"/>
        <note>catalytic</note>
    </ligand>
</feature>
<feature type="binding site" evidence="11">
    <location>
        <position position="17"/>
    </location>
    <ligand>
        <name>Ca(2+)</name>
        <dbReference type="ChEBI" id="CHEBI:29108"/>
        <label>1</label>
    </ligand>
</feature>
<dbReference type="Ensembl" id="ENSPNAT00000014923.2">
    <property type="protein sequence ID" value="ENSPNAP00000008772.2"/>
    <property type="gene ID" value="ENSPNAG00000015858.2"/>
</dbReference>
<keyword evidence="5 10" id="KW-0479">Metal-binding</keyword>
<keyword evidence="7 14" id="KW-0560">Oxidoreductase</keyword>
<evidence type="ECO:0000256" key="14">
    <source>
        <dbReference type="RuleBase" id="RU003974"/>
    </source>
</evidence>
<keyword evidence="9" id="KW-0443">Lipid metabolism</keyword>
<dbReference type="Pfam" id="PF00305">
    <property type="entry name" value="Lipoxygenase"/>
    <property type="match status" value="1"/>
</dbReference>
<evidence type="ECO:0000256" key="3">
    <source>
        <dbReference type="ARBA" id="ARBA00009419"/>
    </source>
</evidence>
<evidence type="ECO:0008006" key="19">
    <source>
        <dbReference type="Google" id="ProtNLM"/>
    </source>
</evidence>
<evidence type="ECO:0000256" key="8">
    <source>
        <dbReference type="ARBA" id="ARBA00023004"/>
    </source>
</evidence>
<comment type="subcellular location">
    <subcellularLocation>
        <location evidence="1">Cytoplasm</location>
    </subcellularLocation>
</comment>
<evidence type="ECO:0000256" key="5">
    <source>
        <dbReference type="ARBA" id="ARBA00022723"/>
    </source>
</evidence>
<dbReference type="GeneTree" id="ENSGT00940000161510"/>
<comment type="pathway">
    <text evidence="2">Lipid metabolism.</text>
</comment>
<evidence type="ECO:0000256" key="2">
    <source>
        <dbReference type="ARBA" id="ARBA00005189"/>
    </source>
</evidence>
<dbReference type="RefSeq" id="XP_037393536.1">
    <property type="nucleotide sequence ID" value="XM_037537639.1"/>
</dbReference>
<evidence type="ECO:0000256" key="4">
    <source>
        <dbReference type="ARBA" id="ARBA00022490"/>
    </source>
</evidence>
<dbReference type="InterPro" id="IPR001885">
    <property type="entry name" value="LipOase_mml"/>
</dbReference>
<dbReference type="AlphaFoldDB" id="A0A3B4CA05"/>
<comment type="similarity">
    <text evidence="3 14">Belongs to the lipoxygenase family.</text>
</comment>
<dbReference type="Gene3D" id="3.10.450.60">
    <property type="match status" value="1"/>
</dbReference>
<dbReference type="SUPFAM" id="SSF49723">
    <property type="entry name" value="Lipase/lipooxygenase domain (PLAT/LH2 domain)"/>
    <property type="match status" value="1"/>
</dbReference>
<feature type="binding site" evidence="11">
    <location>
        <position position="81"/>
    </location>
    <ligand>
        <name>Ca(2+)</name>
        <dbReference type="ChEBI" id="CHEBI:29108"/>
        <label>1</label>
    </ligand>
</feature>
<dbReference type="FunFam" id="1.20.245.10:FF:000001">
    <property type="entry name" value="Arachidonate 5-lipoxygenase a"/>
    <property type="match status" value="1"/>
</dbReference>
<dbReference type="InterPro" id="IPR020833">
    <property type="entry name" value="LipOase_Fe_BS"/>
</dbReference>
<feature type="binding site" evidence="10">
    <location>
        <position position="364"/>
    </location>
    <ligand>
        <name>Fe cation</name>
        <dbReference type="ChEBI" id="CHEBI:24875"/>
        <note>catalytic</note>
    </ligand>
</feature>
<dbReference type="Gene3D" id="2.60.60.20">
    <property type="entry name" value="PLAT/LH2 domain"/>
    <property type="match status" value="1"/>
</dbReference>
<evidence type="ECO:0000259" key="15">
    <source>
        <dbReference type="PROSITE" id="PS50095"/>
    </source>
</evidence>
<dbReference type="GO" id="GO:0034440">
    <property type="term" value="P:lipid oxidation"/>
    <property type="evidence" value="ECO:0007669"/>
    <property type="project" value="InterPro"/>
</dbReference>
<organism evidence="17 18">
    <name type="scientific">Pygocentrus nattereri</name>
    <name type="common">Red-bellied piranha</name>
    <dbReference type="NCBI Taxonomy" id="42514"/>
    <lineage>
        <taxon>Eukaryota</taxon>
        <taxon>Metazoa</taxon>
        <taxon>Chordata</taxon>
        <taxon>Craniata</taxon>
        <taxon>Vertebrata</taxon>
        <taxon>Euteleostomi</taxon>
        <taxon>Actinopterygii</taxon>
        <taxon>Neopterygii</taxon>
        <taxon>Teleostei</taxon>
        <taxon>Ostariophysi</taxon>
        <taxon>Characiformes</taxon>
        <taxon>Characoidei</taxon>
        <taxon>Pygocentrus</taxon>
    </lineage>
</organism>
<dbReference type="InterPro" id="IPR036392">
    <property type="entry name" value="PLAT/LH2_dom_sf"/>
</dbReference>
<dbReference type="PROSITE" id="PS00081">
    <property type="entry name" value="LIPOXYGENASE_2"/>
    <property type="match status" value="1"/>
</dbReference>
<dbReference type="GO" id="GO:0016702">
    <property type="term" value="F:oxidoreductase activity, acting on single donors with incorporation of molecular oxygen, incorporation of two atoms of oxygen"/>
    <property type="evidence" value="ECO:0007669"/>
    <property type="project" value="InterPro"/>
</dbReference>
<protein>
    <recommendedName>
        <fullName evidence="19">Hydroperoxide isomerase ALOXE3-like</fullName>
    </recommendedName>
</protein>
<keyword evidence="8 10" id="KW-0408">Iron</keyword>
<dbReference type="PROSITE" id="PS50095">
    <property type="entry name" value="PLAT"/>
    <property type="match status" value="1"/>
</dbReference>
<dbReference type="Gene3D" id="1.20.245.10">
    <property type="entry name" value="Lipoxygenase-1, Domain 5"/>
    <property type="match status" value="1"/>
</dbReference>
<dbReference type="GeneID" id="108437540"/>
<dbReference type="GO" id="GO:0005737">
    <property type="term" value="C:cytoplasm"/>
    <property type="evidence" value="ECO:0007669"/>
    <property type="project" value="UniProtKB-SubCell"/>
</dbReference>
<name>A0A3B4CA05_PYGNA</name>
<evidence type="ECO:0000259" key="16">
    <source>
        <dbReference type="PROSITE" id="PS51393"/>
    </source>
</evidence>
<keyword evidence="6 14" id="KW-0223">Dioxygenase</keyword>
<evidence type="ECO:0000256" key="9">
    <source>
        <dbReference type="ARBA" id="ARBA00023098"/>
    </source>
</evidence>
<dbReference type="InterPro" id="IPR013819">
    <property type="entry name" value="LipOase_C"/>
</dbReference>
<reference evidence="17" key="3">
    <citation type="submission" date="2025-09" db="UniProtKB">
        <authorList>
            <consortium name="Ensembl"/>
        </authorList>
    </citation>
    <scope>IDENTIFICATION</scope>
</reference>
<comment type="cofactor">
    <cofactor evidence="10">
        <name>Fe cation</name>
        <dbReference type="ChEBI" id="CHEBI:24875"/>
    </cofactor>
    <text evidence="10">Binds 1 Fe cation per subunit.</text>
</comment>
<dbReference type="PRINTS" id="PR00467">
    <property type="entry name" value="MAMLPOXGNASE"/>
</dbReference>
<feature type="binding site" evidence="11">
    <location>
        <position position="15"/>
    </location>
    <ligand>
        <name>Ca(2+)</name>
        <dbReference type="ChEBI" id="CHEBI:29108"/>
        <label>1</label>
    </ligand>
</feature>
<dbReference type="GO" id="GO:0005506">
    <property type="term" value="F:iron ion binding"/>
    <property type="evidence" value="ECO:0007669"/>
    <property type="project" value="InterPro"/>
</dbReference>
<dbReference type="PRINTS" id="PR00087">
    <property type="entry name" value="LIPOXYGENASE"/>
</dbReference>
<dbReference type="PROSITE" id="PS00711">
    <property type="entry name" value="LIPOXYGENASE_1"/>
    <property type="match status" value="1"/>
</dbReference>
<feature type="domain" description="PLAT" evidence="15">
    <location>
        <begin position="2"/>
        <end position="120"/>
    </location>
</feature>
<reference evidence="17" key="2">
    <citation type="submission" date="2025-08" db="UniProtKB">
        <authorList>
            <consortium name="Ensembl"/>
        </authorList>
    </citation>
    <scope>IDENTIFICATION</scope>
</reference>